<dbReference type="InterPro" id="IPR052742">
    <property type="entry name" value="Mito_N-acetyltransferase"/>
</dbReference>
<comment type="caution">
    <text evidence="2">The sequence shown here is derived from an EMBL/GenBank/DDBJ whole genome shotgun (WGS) entry which is preliminary data.</text>
</comment>
<dbReference type="PANTHER" id="PTHR43138">
    <property type="entry name" value="ACETYLTRANSFERASE, GNAT FAMILY"/>
    <property type="match status" value="1"/>
</dbReference>
<evidence type="ECO:0000259" key="1">
    <source>
        <dbReference type="PROSITE" id="PS51186"/>
    </source>
</evidence>
<dbReference type="EMBL" id="BOOU01000083">
    <property type="protein sequence ID" value="GII80898.1"/>
    <property type="molecule type" value="Genomic_DNA"/>
</dbReference>
<dbReference type="InterPro" id="IPR000182">
    <property type="entry name" value="GNAT_dom"/>
</dbReference>
<dbReference type="SUPFAM" id="SSF55729">
    <property type="entry name" value="Acyl-CoA N-acyltransferases (Nat)"/>
    <property type="match status" value="1"/>
</dbReference>
<dbReference type="RefSeq" id="WP_203992319.1">
    <property type="nucleotide sequence ID" value="NZ_BOOU01000083.1"/>
</dbReference>
<proteinExistence type="predicted"/>
<keyword evidence="3" id="KW-1185">Reference proteome</keyword>
<dbReference type="PROSITE" id="PS51186">
    <property type="entry name" value="GNAT"/>
    <property type="match status" value="1"/>
</dbReference>
<dbReference type="AlphaFoldDB" id="A0A919R7Y0"/>
<reference evidence="2" key="1">
    <citation type="submission" date="2021-01" db="EMBL/GenBank/DDBJ databases">
        <title>Whole genome shotgun sequence of Sphaerisporangium rufum NBRC 109079.</title>
        <authorList>
            <person name="Komaki H."/>
            <person name="Tamura T."/>
        </authorList>
    </citation>
    <scope>NUCLEOTIDE SEQUENCE</scope>
    <source>
        <strain evidence="2">NBRC 109079</strain>
    </source>
</reference>
<sequence length="162" mass="17625">MLIREATAADWPAIWPFFHRIVAAGDTFTYPADLDQEQGKEWWYLAAPNRTVVAVGDSGAVLGTAKMNNNQSGNGAHVASASYMVDPEHSGRGVGRALVEYTLDWARAAGFRAIQFNAVVETNLNAIGLYRSLGFQVVGTVPEAFHHPVDGYVALLVMHRPL</sequence>
<accession>A0A919R7Y0</accession>
<evidence type="ECO:0000313" key="2">
    <source>
        <dbReference type="EMBL" id="GII80898.1"/>
    </source>
</evidence>
<dbReference type="Gene3D" id="3.40.630.30">
    <property type="match status" value="1"/>
</dbReference>
<dbReference type="Proteomes" id="UP000655287">
    <property type="component" value="Unassembled WGS sequence"/>
</dbReference>
<organism evidence="2 3">
    <name type="scientific">Sphaerisporangium rufum</name>
    <dbReference type="NCBI Taxonomy" id="1381558"/>
    <lineage>
        <taxon>Bacteria</taxon>
        <taxon>Bacillati</taxon>
        <taxon>Actinomycetota</taxon>
        <taxon>Actinomycetes</taxon>
        <taxon>Streptosporangiales</taxon>
        <taxon>Streptosporangiaceae</taxon>
        <taxon>Sphaerisporangium</taxon>
    </lineage>
</organism>
<dbReference type="PANTHER" id="PTHR43138:SF1">
    <property type="entry name" value="N-ACETYLTRANSFERASE ACA1"/>
    <property type="match status" value="1"/>
</dbReference>
<feature type="domain" description="N-acetyltransferase" evidence="1">
    <location>
        <begin position="1"/>
        <end position="162"/>
    </location>
</feature>
<evidence type="ECO:0000313" key="3">
    <source>
        <dbReference type="Proteomes" id="UP000655287"/>
    </source>
</evidence>
<gene>
    <name evidence="2" type="ORF">Sru01_58800</name>
</gene>
<name>A0A919R7Y0_9ACTN</name>
<protein>
    <submittedName>
        <fullName evidence="2">N-acetyltransferase</fullName>
    </submittedName>
</protein>
<dbReference type="GO" id="GO:0016747">
    <property type="term" value="F:acyltransferase activity, transferring groups other than amino-acyl groups"/>
    <property type="evidence" value="ECO:0007669"/>
    <property type="project" value="InterPro"/>
</dbReference>
<dbReference type="InterPro" id="IPR016181">
    <property type="entry name" value="Acyl_CoA_acyltransferase"/>
</dbReference>
<dbReference type="CDD" id="cd04301">
    <property type="entry name" value="NAT_SF"/>
    <property type="match status" value="1"/>
</dbReference>
<dbReference type="Pfam" id="PF00583">
    <property type="entry name" value="Acetyltransf_1"/>
    <property type="match status" value="1"/>
</dbReference>